<feature type="compositionally biased region" description="Basic and acidic residues" evidence="2">
    <location>
        <begin position="258"/>
        <end position="271"/>
    </location>
</feature>
<dbReference type="EMBL" id="LJIJ01000020">
    <property type="protein sequence ID" value="ODN05611.1"/>
    <property type="molecule type" value="Genomic_DNA"/>
</dbReference>
<name>A0A1D2NK33_ORCCI</name>
<feature type="compositionally biased region" description="Low complexity" evidence="2">
    <location>
        <begin position="322"/>
        <end position="336"/>
    </location>
</feature>
<feature type="compositionally biased region" description="Polar residues" evidence="2">
    <location>
        <begin position="447"/>
        <end position="462"/>
    </location>
</feature>
<dbReference type="AlphaFoldDB" id="A0A1D2NK33"/>
<proteinExistence type="predicted"/>
<keyword evidence="1" id="KW-0175">Coiled coil</keyword>
<dbReference type="Proteomes" id="UP000094527">
    <property type="component" value="Unassembled WGS sequence"/>
</dbReference>
<feature type="region of interest" description="Disordered" evidence="2">
    <location>
        <begin position="1"/>
        <end position="51"/>
    </location>
</feature>
<feature type="region of interest" description="Disordered" evidence="2">
    <location>
        <begin position="406"/>
        <end position="473"/>
    </location>
</feature>
<feature type="compositionally biased region" description="Low complexity" evidence="2">
    <location>
        <begin position="1"/>
        <end position="12"/>
    </location>
</feature>
<protein>
    <submittedName>
        <fullName evidence="3">Signal-induced proliferation-associated 1-like protein 2</fullName>
    </submittedName>
</protein>
<feature type="compositionally biased region" description="Basic and acidic residues" evidence="2">
    <location>
        <begin position="16"/>
        <end position="28"/>
    </location>
</feature>
<evidence type="ECO:0000313" key="3">
    <source>
        <dbReference type="EMBL" id="ODN05611.1"/>
    </source>
</evidence>
<dbReference type="STRING" id="48709.A0A1D2NK33"/>
<organism evidence="3 4">
    <name type="scientific">Orchesella cincta</name>
    <name type="common">Springtail</name>
    <name type="synonym">Podura cincta</name>
    <dbReference type="NCBI Taxonomy" id="48709"/>
    <lineage>
        <taxon>Eukaryota</taxon>
        <taxon>Metazoa</taxon>
        <taxon>Ecdysozoa</taxon>
        <taxon>Arthropoda</taxon>
        <taxon>Hexapoda</taxon>
        <taxon>Collembola</taxon>
        <taxon>Entomobryomorpha</taxon>
        <taxon>Entomobryoidea</taxon>
        <taxon>Orchesellidae</taxon>
        <taxon>Orchesellinae</taxon>
        <taxon>Orchesella</taxon>
    </lineage>
</organism>
<feature type="compositionally biased region" description="Polar residues" evidence="2">
    <location>
        <begin position="406"/>
        <end position="419"/>
    </location>
</feature>
<accession>A0A1D2NK33</accession>
<feature type="compositionally biased region" description="Polar residues" evidence="2">
    <location>
        <begin position="300"/>
        <end position="317"/>
    </location>
</feature>
<dbReference type="OrthoDB" id="2499658at2759"/>
<comment type="caution">
    <text evidence="3">The sequence shown here is derived from an EMBL/GenBank/DDBJ whole genome shotgun (WGS) entry which is preliminary data.</text>
</comment>
<evidence type="ECO:0000313" key="4">
    <source>
        <dbReference type="Proteomes" id="UP000094527"/>
    </source>
</evidence>
<gene>
    <name evidence="3" type="ORF">Ocin01_01088</name>
</gene>
<feature type="coiled-coil region" evidence="1">
    <location>
        <begin position="511"/>
        <end position="559"/>
    </location>
</feature>
<feature type="region of interest" description="Disordered" evidence="2">
    <location>
        <begin position="258"/>
        <end position="336"/>
    </location>
</feature>
<evidence type="ECO:0000256" key="2">
    <source>
        <dbReference type="SAM" id="MobiDB-lite"/>
    </source>
</evidence>
<evidence type="ECO:0000256" key="1">
    <source>
        <dbReference type="SAM" id="Coils"/>
    </source>
</evidence>
<reference evidence="3 4" key="1">
    <citation type="journal article" date="2016" name="Genome Biol. Evol.">
        <title>Gene Family Evolution Reflects Adaptation to Soil Environmental Stressors in the Genome of the Collembolan Orchesella cincta.</title>
        <authorList>
            <person name="Faddeeva-Vakhrusheva A."/>
            <person name="Derks M.F."/>
            <person name="Anvar S.Y."/>
            <person name="Agamennone V."/>
            <person name="Suring W."/>
            <person name="Smit S."/>
            <person name="van Straalen N.M."/>
            <person name="Roelofs D."/>
        </authorList>
    </citation>
    <scope>NUCLEOTIDE SEQUENCE [LARGE SCALE GENOMIC DNA]</scope>
    <source>
        <tissue evidence="3">Mixed pool</tissue>
    </source>
</reference>
<sequence>MHGDASASTSSGGLSGEDKWYDLNDNLKDSLGNSEPRSTPPPVPARTPAATSAVNQLSLHNSNGTPLRDHNQMEPLPGFRGDLKHSMSMNGASPSVAGLLDRSFLVKRDYFQRSAPHHGSFHTKLSPSRSHDMLHLKNLYGLNQLRPFPGSSVGLDQTSSTNNNSMGGVHGSRPNYLTPQGRLVREKSSLGVGSTPLTNGYGITVPENTIRAKMTYLTDFPLTHSCSSEQIQSVGMHKDEITALKNERLAAIKLAYQEKHKDRDRRFKKELSPSFNANDRRDSSSPDDDIGSQKPRVVSLNANRLTNGASPKVNLSNEVKLRSSQTNRNSQNRSSTLQEDLIRLISPEYISADDLEMNNEVPQEIIQPPPPVMSTPQKCVSRPVSMGAEAPSSELYSMRISAVGSSSPKYITPQRQSWSTDEDRTSLKGTPNPSMEPEVNGIRSKSPLKQTYSTNSYNERTSTGGGACAPPPTFRVPPAISVGHWMKDELKAASEDEDRGSVSPVVPLESVFNLEARVSQLEAELRKEQQSKHVLAEKVANLQEENRRLQKESNSNQDQFLKFKEWLLHTVEGQDENGEEDC</sequence>
<keyword evidence="4" id="KW-1185">Reference proteome</keyword>